<organism evidence="2 3">
    <name type="scientific">Acinetobacter guillouiae NIPH 991</name>
    <dbReference type="NCBI Taxonomy" id="1217656"/>
    <lineage>
        <taxon>Bacteria</taxon>
        <taxon>Pseudomonadati</taxon>
        <taxon>Pseudomonadota</taxon>
        <taxon>Gammaproteobacteria</taxon>
        <taxon>Moraxellales</taxon>
        <taxon>Moraxellaceae</taxon>
        <taxon>Acinetobacter</taxon>
    </lineage>
</organism>
<protein>
    <submittedName>
        <fullName evidence="2">Uncharacterized protein</fullName>
    </submittedName>
</protein>
<dbReference type="eggNOG" id="COG2304">
    <property type="taxonomic scope" value="Bacteria"/>
</dbReference>
<feature type="signal peptide" evidence="1">
    <location>
        <begin position="1"/>
        <end position="42"/>
    </location>
</feature>
<keyword evidence="3" id="KW-1185">Reference proteome</keyword>
<gene>
    <name evidence="2" type="ORF">F964_01271</name>
</gene>
<keyword evidence="1" id="KW-0732">Signal</keyword>
<comment type="caution">
    <text evidence="2">The sequence shown here is derived from an EMBL/GenBank/DDBJ whole genome shotgun (WGS) entry which is preliminary data.</text>
</comment>
<dbReference type="eggNOG" id="COG3419">
    <property type="taxonomic scope" value="Bacteria"/>
</dbReference>
<dbReference type="Proteomes" id="UP000013148">
    <property type="component" value="Unassembled WGS sequence"/>
</dbReference>
<dbReference type="EMBL" id="APPJ01000009">
    <property type="protein sequence ID" value="ENV17955.1"/>
    <property type="molecule type" value="Genomic_DNA"/>
</dbReference>
<name>N8YFB5_ACIGI</name>
<feature type="chain" id="PRO_5004137147" evidence="1">
    <location>
        <begin position="43"/>
        <end position="1367"/>
    </location>
</feature>
<proteinExistence type="predicted"/>
<dbReference type="PATRIC" id="fig|1217656.3.peg.1239"/>
<dbReference type="PROSITE" id="PS51257">
    <property type="entry name" value="PROKAR_LIPOPROTEIN"/>
    <property type="match status" value="1"/>
</dbReference>
<accession>N8YFB5</accession>
<dbReference type="RefSeq" id="WP_004818645.1">
    <property type="nucleotide sequence ID" value="NZ_KB849456.1"/>
</dbReference>
<evidence type="ECO:0000313" key="2">
    <source>
        <dbReference type="EMBL" id="ENV17955.1"/>
    </source>
</evidence>
<dbReference type="HOGENOM" id="CLU_004937_0_0_6"/>
<reference evidence="2 3" key="1">
    <citation type="submission" date="2013-02" db="EMBL/GenBank/DDBJ databases">
        <title>The Genome Sequence of Acinetobacter guillouiae NIPH 991.</title>
        <authorList>
            <consortium name="The Broad Institute Genome Sequencing Platform"/>
            <consortium name="The Broad Institute Genome Sequencing Center for Infectious Disease"/>
            <person name="Cerqueira G."/>
            <person name="Feldgarden M."/>
            <person name="Courvalin P."/>
            <person name="Perichon B."/>
            <person name="Grillot-Courvalin C."/>
            <person name="Clermont D."/>
            <person name="Rocha E."/>
            <person name="Yoon E.-J."/>
            <person name="Nemec A."/>
            <person name="Walker B."/>
            <person name="Young S.K."/>
            <person name="Zeng Q."/>
            <person name="Gargeya S."/>
            <person name="Fitzgerald M."/>
            <person name="Haas B."/>
            <person name="Abouelleil A."/>
            <person name="Alvarado L."/>
            <person name="Arachchi H.M."/>
            <person name="Berlin A.M."/>
            <person name="Chapman S.B."/>
            <person name="Dewar J."/>
            <person name="Goldberg J."/>
            <person name="Griggs A."/>
            <person name="Gujja S."/>
            <person name="Hansen M."/>
            <person name="Howarth C."/>
            <person name="Imamovic A."/>
            <person name="Larimer J."/>
            <person name="McCowan C."/>
            <person name="Murphy C."/>
            <person name="Neiman D."/>
            <person name="Pearson M."/>
            <person name="Priest M."/>
            <person name="Roberts A."/>
            <person name="Saif S."/>
            <person name="Shea T."/>
            <person name="Sisk P."/>
            <person name="Sykes S."/>
            <person name="Wortman J."/>
            <person name="Nusbaum C."/>
            <person name="Birren B."/>
        </authorList>
    </citation>
    <scope>NUCLEOTIDE SEQUENCE [LARGE SCALE GENOMIC DNA]</scope>
    <source>
        <strain evidence="2 3">NIPH 991</strain>
    </source>
</reference>
<sequence length="1367" mass="146684">MRNSIKSTSLIRKVWYLKKQNFTAFSLAFSCTFLFSSSVVQATDLQIYAAPSAGQKTIIMMLDTSGSMGYGDGYASSQIKDMSLAQDYGVCSNTNTMNSGSNYTNGKIYSVLSNTTPQYARNFCYITKNSAATNPKVTNTVTGCELQSNGAYRCYDRITRLKDGMFQFLDSTDSAAQSLLKGSSAKISTAYVGVGNFSAGGDGRTAQILVPAKKLGENESDQRKALKTAIAGLTAWSGTPSAPAYAEAASYLMGTTTYSEKKYRIKRDMQYMTRSYTVLSTGSGSSRRYNYTYTYKTYYCQSLNALNLNTLAQTCKYWSGATTTYGGTNGAITNNSPVWENQPNIQPNGGWLDTYTDTFYSGDYYDYIIPNADSGIPNSIIKDATYPDIVIDRAAENVNALYKSPLPDANKSASCDGQGVYFLSDGQPNSSSDERAAALMQQALNDKGSLFSCSNDLSNTADGSAWRCMGAFAKSLFNPVTNPKGVSIQTAFVGFGTEFAGDPLNASTDIQNACRISSRAYKDAATGAEPNDKCSPGYAGSLSVAKPTENNSGTGRSDGYNYDGGFGNGGFFQASKATDITLSVIQFINSLGDTPPDPLSTGAISVPVDALNPNGFQPYGYLRALKPDPGKNYLIWQGNLKKYGINGGALKDGPTTIFNDLGALNKNTKDLFNASNSFDLGLVEKGGVYSKLALPTTDNPNLFRPLFTDVSSVNNGKLVKISAKDSNLLAVTNKPITNNAALLTGFKTQAVVKDFSTPLKIKILNYLGYDLDLATTTTLPDTLTPPSSPFTAMGASIHSFPVQLTYSGDLDADGDLTAVRSQSVLYSSMEGGLRVVDGSTGAEQMVFIPSDILEKDDASRALRRSEAGDATYGIDGAWVADPAYEFGTSSNTTSVRAKQMNVYGGMRMGGTSYYGLNVLNPNSPKFLFRIGPDLGGKYVRIGQTWSKPVLANVRYGDKFKRVMIIGGGYDICYENPRFKLNTANPAEYGGAACKKAQADGNAVYMIDANDGSVLWYASNAGADSNNAAMTHSIVSRISTVDRDGDGLVDHLYFGDLGGQVFRADLNNAKGTPVSGFGKRVVRLANLGSTTVTDGDQPRFYQPPTLTKHTQGSDTFILVGIASGDRSTPLDVTPLTGREGILPAKAIPNRPMNNVYGLIDRDFSNKALMTIADSDLKTVNLVLTDLKKNPQTLSGAIASSFFPYNKTGLQGWYRSLSSDYTGNDVSGRTSGGIKAFEEEPIALTNYLFVPTYDPEGTGVAQQDPCKPRIVGESNTQQFCLPYGVCLKLDGTKDIDEDKKSGFQILNGKNTNVIGAGIRGITLGPGENSNKPNSCGSLTMLGNIQGSGKWECTRILNPIRWYEKYVSAS</sequence>
<evidence type="ECO:0000313" key="3">
    <source>
        <dbReference type="Proteomes" id="UP000013148"/>
    </source>
</evidence>
<evidence type="ECO:0000256" key="1">
    <source>
        <dbReference type="SAM" id="SignalP"/>
    </source>
</evidence>